<keyword evidence="2" id="KW-1185">Reference proteome</keyword>
<protein>
    <submittedName>
        <fullName evidence="1">Uncharacterized protein</fullName>
    </submittedName>
</protein>
<organism evidence="1 2">
    <name type="scientific">Pontibacter mangrovi</name>
    <dbReference type="NCBI Taxonomy" id="2589816"/>
    <lineage>
        <taxon>Bacteria</taxon>
        <taxon>Pseudomonadati</taxon>
        <taxon>Bacteroidota</taxon>
        <taxon>Cytophagia</taxon>
        <taxon>Cytophagales</taxon>
        <taxon>Hymenobacteraceae</taxon>
        <taxon>Pontibacter</taxon>
    </lineage>
</organism>
<proteinExistence type="predicted"/>
<accession>A0A501W1U2</accession>
<sequence>MENKLNRSHETPEEEAARIAQRKAESKAYNERILSEVDNEELGLTVRDVLDYIVHELKKLDWYRDGEKEEYTNITYFLTEENYYGYFVLLFHDINEDGEEDYNTDDTPYYWYYEREDEATALKVNYSGYPSIIPFNPKTKMKGRQALNDIVIDLSYRKQRIESKRKLNNLLSDELMTEE</sequence>
<dbReference type="AlphaFoldDB" id="A0A501W1U2"/>
<gene>
    <name evidence="1" type="ORF">FJM65_12600</name>
</gene>
<dbReference type="RefSeq" id="WP_140621892.1">
    <property type="nucleotide sequence ID" value="NZ_VFRQ01000006.1"/>
</dbReference>
<dbReference type="EMBL" id="VFRQ01000006">
    <property type="protein sequence ID" value="TPE43589.1"/>
    <property type="molecule type" value="Genomic_DNA"/>
</dbReference>
<reference evidence="1 2" key="1">
    <citation type="submission" date="2019-06" db="EMBL/GenBank/DDBJ databases">
        <title>A novel bacterium of genus Pontibacter, isolated from marine sediment.</title>
        <authorList>
            <person name="Huang H."/>
            <person name="Mo K."/>
            <person name="Hu Y."/>
        </authorList>
    </citation>
    <scope>NUCLEOTIDE SEQUENCE [LARGE SCALE GENOMIC DNA]</scope>
    <source>
        <strain evidence="1 2">HB172049</strain>
    </source>
</reference>
<dbReference type="Proteomes" id="UP000316727">
    <property type="component" value="Unassembled WGS sequence"/>
</dbReference>
<evidence type="ECO:0000313" key="1">
    <source>
        <dbReference type="EMBL" id="TPE43589.1"/>
    </source>
</evidence>
<evidence type="ECO:0000313" key="2">
    <source>
        <dbReference type="Proteomes" id="UP000316727"/>
    </source>
</evidence>
<name>A0A501W1U2_9BACT</name>
<comment type="caution">
    <text evidence="1">The sequence shown here is derived from an EMBL/GenBank/DDBJ whole genome shotgun (WGS) entry which is preliminary data.</text>
</comment>